<dbReference type="Pfam" id="PF05216">
    <property type="entry name" value="UNC-50"/>
    <property type="match status" value="1"/>
</dbReference>
<organism evidence="6 7">
    <name type="scientific">Friedmanniomyces simplex</name>
    <dbReference type="NCBI Taxonomy" id="329884"/>
    <lineage>
        <taxon>Eukaryota</taxon>
        <taxon>Fungi</taxon>
        <taxon>Dikarya</taxon>
        <taxon>Ascomycota</taxon>
        <taxon>Pezizomycotina</taxon>
        <taxon>Dothideomycetes</taxon>
        <taxon>Dothideomycetidae</taxon>
        <taxon>Mycosphaerellales</taxon>
        <taxon>Teratosphaeriaceae</taxon>
        <taxon>Friedmanniomyces</taxon>
    </lineage>
</organism>
<keyword evidence="4" id="KW-1133">Transmembrane helix</keyword>
<evidence type="ECO:0000256" key="4">
    <source>
        <dbReference type="ARBA" id="ARBA00022989"/>
    </source>
</evidence>
<keyword evidence="5" id="KW-0472">Membrane</keyword>
<dbReference type="OrthoDB" id="10027013at2759"/>
<dbReference type="AlphaFoldDB" id="A0A4U0XM89"/>
<evidence type="ECO:0000256" key="3">
    <source>
        <dbReference type="ARBA" id="ARBA00022692"/>
    </source>
</evidence>
<keyword evidence="3" id="KW-0812">Transmembrane</keyword>
<comment type="subcellular location">
    <subcellularLocation>
        <location evidence="1">Membrane</location>
        <topology evidence="1">Multi-pass membrane protein</topology>
    </subcellularLocation>
</comment>
<evidence type="ECO:0000313" key="6">
    <source>
        <dbReference type="EMBL" id="TKA77641.1"/>
    </source>
</evidence>
<accession>A0A4U0XM89</accession>
<dbReference type="STRING" id="329884.A0A4U0XM89"/>
<evidence type="ECO:0000256" key="2">
    <source>
        <dbReference type="ARBA" id="ARBA00006293"/>
    </source>
</evidence>
<dbReference type="EMBL" id="NAJQ01000132">
    <property type="protein sequence ID" value="TKA77641.1"/>
    <property type="molecule type" value="Genomic_DNA"/>
</dbReference>
<reference evidence="6 7" key="1">
    <citation type="submission" date="2017-03" db="EMBL/GenBank/DDBJ databases">
        <title>Genomes of endolithic fungi from Antarctica.</title>
        <authorList>
            <person name="Coleine C."/>
            <person name="Masonjones S."/>
            <person name="Stajich J.E."/>
        </authorList>
    </citation>
    <scope>NUCLEOTIDE SEQUENCE [LARGE SCALE GENOMIC DNA]</scope>
    <source>
        <strain evidence="6 7">CCFEE 5184</strain>
    </source>
</reference>
<comment type="caution">
    <text evidence="6">The sequence shown here is derived from an EMBL/GenBank/DDBJ whole genome shotgun (WGS) entry which is preliminary data.</text>
</comment>
<keyword evidence="7" id="KW-1185">Reference proteome</keyword>
<dbReference type="PANTHER" id="PTHR12841">
    <property type="entry name" value="PROTEIN UNC-50 HOMOLOG"/>
    <property type="match status" value="1"/>
</dbReference>
<protein>
    <submittedName>
        <fullName evidence="6">Uncharacterized protein</fullName>
    </submittedName>
</protein>
<evidence type="ECO:0000256" key="5">
    <source>
        <dbReference type="ARBA" id="ARBA00023136"/>
    </source>
</evidence>
<dbReference type="PANTHER" id="PTHR12841:SF6">
    <property type="entry name" value="PROTEIN UNC-50 HOMOLOG"/>
    <property type="match status" value="1"/>
</dbReference>
<evidence type="ECO:0000256" key="1">
    <source>
        <dbReference type="ARBA" id="ARBA00004141"/>
    </source>
</evidence>
<dbReference type="GO" id="GO:0000139">
    <property type="term" value="C:Golgi membrane"/>
    <property type="evidence" value="ECO:0007669"/>
    <property type="project" value="TreeGrafter"/>
</dbReference>
<evidence type="ECO:0000313" key="7">
    <source>
        <dbReference type="Proteomes" id="UP000309340"/>
    </source>
</evidence>
<gene>
    <name evidence="6" type="ORF">B0A55_04620</name>
</gene>
<dbReference type="InterPro" id="IPR007881">
    <property type="entry name" value="UNC-50"/>
</dbReference>
<name>A0A4U0XM89_9PEZI</name>
<sequence length="58" mass="6978">MRVPPFFRKLFKFTSMDFETAVWEMTHLIIAPKKVFRNIYYHKRAPTLIPLPAGRRRG</sequence>
<proteinExistence type="inferred from homology"/>
<comment type="similarity">
    <text evidence="2">Belongs to the unc-50 family.</text>
</comment>
<dbReference type="Proteomes" id="UP000309340">
    <property type="component" value="Unassembled WGS sequence"/>
</dbReference>